<accession>A0A919JUU3</accession>
<sequence length="141" mass="15289">MASPQTADSSYDVTSILLSGWTMTREPDEVAARILGSFTSRPVAAAGDRNWHAVPTTPGLPIGPPSALLGVKGPVRTPVEYVPGSQGLRMPPDGLDHVVRRLSPEPGFWVLIDARCWTRFSAGDVSEVSFWQPTFDLEMAR</sequence>
<dbReference type="EMBL" id="BOMV01000026">
    <property type="protein sequence ID" value="GIE95220.1"/>
    <property type="molecule type" value="Genomic_DNA"/>
</dbReference>
<reference evidence="1" key="1">
    <citation type="submission" date="2021-01" db="EMBL/GenBank/DDBJ databases">
        <title>Whole genome shotgun sequence of Actinoplanes rishiriensis NBRC 108556.</title>
        <authorList>
            <person name="Komaki H."/>
            <person name="Tamura T."/>
        </authorList>
    </citation>
    <scope>NUCLEOTIDE SEQUENCE</scope>
    <source>
        <strain evidence="1">NBRC 108556</strain>
    </source>
</reference>
<dbReference type="RefSeq" id="WP_203781521.1">
    <property type="nucleotide sequence ID" value="NZ_BOMV01000026.1"/>
</dbReference>
<gene>
    <name evidence="1" type="ORF">Ari01nite_26850</name>
</gene>
<dbReference type="AlphaFoldDB" id="A0A919JUU3"/>
<comment type="caution">
    <text evidence="1">The sequence shown here is derived from an EMBL/GenBank/DDBJ whole genome shotgun (WGS) entry which is preliminary data.</text>
</comment>
<evidence type="ECO:0000313" key="1">
    <source>
        <dbReference type="EMBL" id="GIE95220.1"/>
    </source>
</evidence>
<evidence type="ECO:0000313" key="2">
    <source>
        <dbReference type="Proteomes" id="UP000636960"/>
    </source>
</evidence>
<organism evidence="1 2">
    <name type="scientific">Paractinoplanes rishiriensis</name>
    <dbReference type="NCBI Taxonomy" id="1050105"/>
    <lineage>
        <taxon>Bacteria</taxon>
        <taxon>Bacillati</taxon>
        <taxon>Actinomycetota</taxon>
        <taxon>Actinomycetes</taxon>
        <taxon>Micromonosporales</taxon>
        <taxon>Micromonosporaceae</taxon>
        <taxon>Paractinoplanes</taxon>
    </lineage>
</organism>
<dbReference type="Proteomes" id="UP000636960">
    <property type="component" value="Unassembled WGS sequence"/>
</dbReference>
<name>A0A919JUU3_9ACTN</name>
<keyword evidence="2" id="KW-1185">Reference proteome</keyword>
<protein>
    <submittedName>
        <fullName evidence="1">Uncharacterized protein</fullName>
    </submittedName>
</protein>
<proteinExistence type="predicted"/>